<dbReference type="EMBL" id="LK933066">
    <property type="protein sequence ID" value="CDT27763.1"/>
    <property type="molecule type" value="Genomic_DNA"/>
</dbReference>
<dbReference type="AlphaFoldDB" id="A0A069APT8"/>
<reference evidence="2" key="1">
    <citation type="submission" date="2014-07" db="EMBL/GenBank/DDBJ databases">
        <authorList>
            <person name="Monot Marc"/>
        </authorList>
    </citation>
    <scope>NUCLEOTIDE SEQUENCE</scope>
    <source>
        <strain evidence="2">7032989</strain>
    </source>
</reference>
<name>A0A069APT8_CLODI</name>
<gene>
    <name evidence="2" type="ORF">BN1095_3950001</name>
</gene>
<evidence type="ECO:0000256" key="1">
    <source>
        <dbReference type="SAM" id="MobiDB-lite"/>
    </source>
</evidence>
<evidence type="ECO:0000313" key="2">
    <source>
        <dbReference type="EMBL" id="CDT27763.1"/>
    </source>
</evidence>
<feature type="region of interest" description="Disordered" evidence="1">
    <location>
        <begin position="1"/>
        <end position="31"/>
    </location>
</feature>
<proteinExistence type="predicted"/>
<organism evidence="2">
    <name type="scientific">Clostridioides difficile</name>
    <name type="common">Peptoclostridium difficile</name>
    <dbReference type="NCBI Taxonomy" id="1496"/>
    <lineage>
        <taxon>Bacteria</taxon>
        <taxon>Bacillati</taxon>
        <taxon>Bacillota</taxon>
        <taxon>Clostridia</taxon>
        <taxon>Peptostreptococcales</taxon>
        <taxon>Peptostreptococcaceae</taxon>
        <taxon>Clostridioides</taxon>
    </lineage>
</organism>
<sequence length="51" mass="5726">MPSPFPNDRAVSGLTGEEDRIDRTAGGHGFADSVSVQYPMCLHPYLRKHRR</sequence>
<protein>
    <submittedName>
        <fullName evidence="2">Uncharacterized protein</fullName>
    </submittedName>
</protein>
<accession>A0A069APT8</accession>